<sequence>MDALKARFESHPERHPGVTWEDVARQLDDARLRALAYREETCGEPDVLLYQELLYVADFSPESPQRRSVCYDRAARLGRKRNPPATSACELAESNGLELVDEKIYLAMQELDPLDARTSSWIKTPEDMRAQGGALFGSRRYDRTFIYCNGADSYYAARGFRACFPLE</sequence>
<dbReference type="Pfam" id="PF14066">
    <property type="entry name" value="DUF4256"/>
    <property type="match status" value="1"/>
</dbReference>
<dbReference type="EMBL" id="LOJF01000001">
    <property type="protein sequence ID" value="KUH59472.1"/>
    <property type="molecule type" value="Genomic_DNA"/>
</dbReference>
<evidence type="ECO:0008006" key="3">
    <source>
        <dbReference type="Google" id="ProtNLM"/>
    </source>
</evidence>
<dbReference type="Proteomes" id="UP000054078">
    <property type="component" value="Unassembled WGS sequence"/>
</dbReference>
<name>A0A124EH49_TRASO</name>
<protein>
    <recommendedName>
        <fullName evidence="3">DUF4256 domain-containing protein</fullName>
    </recommendedName>
</protein>
<evidence type="ECO:0000313" key="1">
    <source>
        <dbReference type="EMBL" id="KUH59472.1"/>
    </source>
</evidence>
<dbReference type="AlphaFoldDB" id="A0A124EH49"/>
<accession>A0A124EH49</accession>
<dbReference type="InterPro" id="IPR025352">
    <property type="entry name" value="DUF4256"/>
</dbReference>
<keyword evidence="2" id="KW-1185">Reference proteome</keyword>
<reference evidence="1 2" key="1">
    <citation type="submission" date="2015-12" db="EMBL/GenBank/DDBJ databases">
        <title>Draft Genome Sequence of Olsenella scatoligenes SK9K4T; a Producer of 3-Methylindole- (skatole) and 4-Methylphenol- (p-cresol) Isolated from Pig Feces.</title>
        <authorList>
            <person name="Li X."/>
            <person name="Borg B."/>
            <person name="Canibe N."/>
        </authorList>
    </citation>
    <scope>NUCLEOTIDE SEQUENCE [LARGE SCALE GENOMIC DNA]</scope>
    <source>
        <strain evidence="1 2">SK9K4</strain>
    </source>
</reference>
<dbReference type="STRING" id="1299998.AUL39_03965"/>
<evidence type="ECO:0000313" key="2">
    <source>
        <dbReference type="Proteomes" id="UP000054078"/>
    </source>
</evidence>
<proteinExistence type="predicted"/>
<dbReference type="RefSeq" id="WP_059053809.1">
    <property type="nucleotide sequence ID" value="NZ_LOJF01000001.1"/>
</dbReference>
<gene>
    <name evidence="1" type="ORF">AUL39_03965</name>
</gene>
<comment type="caution">
    <text evidence="1">The sequence shown here is derived from an EMBL/GenBank/DDBJ whole genome shotgun (WGS) entry which is preliminary data.</text>
</comment>
<organism evidence="1 2">
    <name type="scientific">Tractidigestivibacter scatoligenes</name>
    <name type="common">Olsenella scatoligenes</name>
    <dbReference type="NCBI Taxonomy" id="1299998"/>
    <lineage>
        <taxon>Bacteria</taxon>
        <taxon>Bacillati</taxon>
        <taxon>Actinomycetota</taxon>
        <taxon>Coriobacteriia</taxon>
        <taxon>Coriobacteriales</taxon>
        <taxon>Atopobiaceae</taxon>
        <taxon>Tractidigestivibacter</taxon>
    </lineage>
</organism>
<dbReference type="OrthoDB" id="8442276at2"/>